<keyword evidence="2" id="KW-1185">Reference proteome</keyword>
<sequence>MTLMPMPAGGDVPGIDADAERGRFMLMLAATAAFLVASWHTFHELRYFVSGQQAVATVQRVNRVVEPGRRSREYLRVEAEFEDRGGARRAAVLRAPLDSGISDGQRVDIEFLPSDPDRVRIKGDRNVAWMAVFAVSTAWMTRTLVRLVRESRRPIPSSRGRRSSR</sequence>
<accession>A0A517SKW4</accession>
<dbReference type="KEGG" id="ccos:Pan44_48210"/>
<organism evidence="1 2">
    <name type="scientific">Caulifigura coniformis</name>
    <dbReference type="NCBI Taxonomy" id="2527983"/>
    <lineage>
        <taxon>Bacteria</taxon>
        <taxon>Pseudomonadati</taxon>
        <taxon>Planctomycetota</taxon>
        <taxon>Planctomycetia</taxon>
        <taxon>Planctomycetales</taxon>
        <taxon>Planctomycetaceae</taxon>
        <taxon>Caulifigura</taxon>
    </lineage>
</organism>
<name>A0A517SKW4_9PLAN</name>
<dbReference type="RefSeq" id="WP_145034190.1">
    <property type="nucleotide sequence ID" value="NZ_CP036271.1"/>
</dbReference>
<dbReference type="EMBL" id="CP036271">
    <property type="protein sequence ID" value="QDT56761.1"/>
    <property type="molecule type" value="Genomic_DNA"/>
</dbReference>
<dbReference type="Proteomes" id="UP000315700">
    <property type="component" value="Chromosome"/>
</dbReference>
<dbReference type="InParanoid" id="A0A517SKW4"/>
<proteinExistence type="predicted"/>
<protein>
    <recommendedName>
        <fullName evidence="3">DUF3592 domain-containing protein</fullName>
    </recommendedName>
</protein>
<evidence type="ECO:0000313" key="2">
    <source>
        <dbReference type="Proteomes" id="UP000315700"/>
    </source>
</evidence>
<gene>
    <name evidence="1" type="ORF">Pan44_48210</name>
</gene>
<evidence type="ECO:0000313" key="1">
    <source>
        <dbReference type="EMBL" id="QDT56761.1"/>
    </source>
</evidence>
<evidence type="ECO:0008006" key="3">
    <source>
        <dbReference type="Google" id="ProtNLM"/>
    </source>
</evidence>
<dbReference type="AlphaFoldDB" id="A0A517SKW4"/>
<reference evidence="1 2" key="1">
    <citation type="submission" date="2019-02" db="EMBL/GenBank/DDBJ databases">
        <title>Deep-cultivation of Planctomycetes and their phenomic and genomic characterization uncovers novel biology.</title>
        <authorList>
            <person name="Wiegand S."/>
            <person name="Jogler M."/>
            <person name="Boedeker C."/>
            <person name="Pinto D."/>
            <person name="Vollmers J."/>
            <person name="Rivas-Marin E."/>
            <person name="Kohn T."/>
            <person name="Peeters S.H."/>
            <person name="Heuer A."/>
            <person name="Rast P."/>
            <person name="Oberbeckmann S."/>
            <person name="Bunk B."/>
            <person name="Jeske O."/>
            <person name="Meyerdierks A."/>
            <person name="Storesund J.E."/>
            <person name="Kallscheuer N."/>
            <person name="Luecker S."/>
            <person name="Lage O.M."/>
            <person name="Pohl T."/>
            <person name="Merkel B.J."/>
            <person name="Hornburger P."/>
            <person name="Mueller R.-W."/>
            <person name="Bruemmer F."/>
            <person name="Labrenz M."/>
            <person name="Spormann A.M."/>
            <person name="Op den Camp H."/>
            <person name="Overmann J."/>
            <person name="Amann R."/>
            <person name="Jetten M.S.M."/>
            <person name="Mascher T."/>
            <person name="Medema M.H."/>
            <person name="Devos D.P."/>
            <person name="Kaster A.-K."/>
            <person name="Ovreas L."/>
            <person name="Rohde M."/>
            <person name="Galperin M.Y."/>
            <person name="Jogler C."/>
        </authorList>
    </citation>
    <scope>NUCLEOTIDE SEQUENCE [LARGE SCALE GENOMIC DNA]</scope>
    <source>
        <strain evidence="1 2">Pan44</strain>
    </source>
</reference>